<feature type="compositionally biased region" description="Polar residues" evidence="1">
    <location>
        <begin position="144"/>
        <end position="155"/>
    </location>
</feature>
<dbReference type="InterPro" id="IPR045142">
    <property type="entry name" value="BCAS3-like"/>
</dbReference>
<gene>
    <name evidence="2" type="ORF">LTR05_005397</name>
</gene>
<accession>A0AAN7SXP2</accession>
<dbReference type="PANTHER" id="PTHR13268">
    <property type="entry name" value="BREAST CARCINOMA AMPLIFIED SEQUENCE 3"/>
    <property type="match status" value="1"/>
</dbReference>
<dbReference type="GO" id="GO:0042594">
    <property type="term" value="P:response to starvation"/>
    <property type="evidence" value="ECO:0007669"/>
    <property type="project" value="TreeGrafter"/>
</dbReference>
<dbReference type="Proteomes" id="UP001309876">
    <property type="component" value="Unassembled WGS sequence"/>
</dbReference>
<evidence type="ECO:0000256" key="1">
    <source>
        <dbReference type="SAM" id="MobiDB-lite"/>
    </source>
</evidence>
<feature type="region of interest" description="Disordered" evidence="1">
    <location>
        <begin position="950"/>
        <end position="970"/>
    </location>
</feature>
<dbReference type="EMBL" id="JAVRRJ010000005">
    <property type="protein sequence ID" value="KAK5084321.1"/>
    <property type="molecule type" value="Genomic_DNA"/>
</dbReference>
<feature type="region of interest" description="Disordered" evidence="1">
    <location>
        <begin position="1012"/>
        <end position="1049"/>
    </location>
</feature>
<dbReference type="GO" id="GO:0006914">
    <property type="term" value="P:autophagy"/>
    <property type="evidence" value="ECO:0007669"/>
    <property type="project" value="InterPro"/>
</dbReference>
<comment type="caution">
    <text evidence="2">The sequence shown here is derived from an EMBL/GenBank/DDBJ whole genome shotgun (WGS) entry which is preliminary data.</text>
</comment>
<feature type="compositionally biased region" description="Basic and acidic residues" evidence="1">
    <location>
        <begin position="113"/>
        <end position="125"/>
    </location>
</feature>
<dbReference type="GO" id="GO:0005737">
    <property type="term" value="C:cytoplasm"/>
    <property type="evidence" value="ECO:0007669"/>
    <property type="project" value="TreeGrafter"/>
</dbReference>
<feature type="compositionally biased region" description="Polar residues" evidence="1">
    <location>
        <begin position="97"/>
        <end position="106"/>
    </location>
</feature>
<protein>
    <submittedName>
        <fullName evidence="2">Uncharacterized protein</fullName>
    </submittedName>
</protein>
<proteinExistence type="predicted"/>
<feature type="compositionally biased region" description="Basic residues" evidence="1">
    <location>
        <begin position="54"/>
        <end position="64"/>
    </location>
</feature>
<feature type="region of interest" description="Disordered" evidence="1">
    <location>
        <begin position="715"/>
        <end position="747"/>
    </location>
</feature>
<organism evidence="2 3">
    <name type="scientific">Lithohypha guttulata</name>
    <dbReference type="NCBI Taxonomy" id="1690604"/>
    <lineage>
        <taxon>Eukaryota</taxon>
        <taxon>Fungi</taxon>
        <taxon>Dikarya</taxon>
        <taxon>Ascomycota</taxon>
        <taxon>Pezizomycotina</taxon>
        <taxon>Eurotiomycetes</taxon>
        <taxon>Chaetothyriomycetidae</taxon>
        <taxon>Chaetothyriales</taxon>
        <taxon>Trichomeriaceae</taxon>
        <taxon>Lithohypha</taxon>
    </lineage>
</organism>
<name>A0AAN7SXP2_9EURO</name>
<dbReference type="AlphaFoldDB" id="A0AAN7SXP2"/>
<dbReference type="SUPFAM" id="SSF50978">
    <property type="entry name" value="WD40 repeat-like"/>
    <property type="match status" value="1"/>
</dbReference>
<reference evidence="2 3" key="1">
    <citation type="submission" date="2023-08" db="EMBL/GenBank/DDBJ databases">
        <title>Black Yeasts Isolated from many extreme environments.</title>
        <authorList>
            <person name="Coleine C."/>
            <person name="Stajich J.E."/>
            <person name="Selbmann L."/>
        </authorList>
    </citation>
    <scope>NUCLEOTIDE SEQUENCE [LARGE SCALE GENOMIC DNA]</scope>
    <source>
        <strain evidence="2 3">CCFEE 5910</strain>
    </source>
</reference>
<evidence type="ECO:0000313" key="2">
    <source>
        <dbReference type="EMBL" id="KAK5084321.1"/>
    </source>
</evidence>
<feature type="region of interest" description="Disordered" evidence="1">
    <location>
        <begin position="1"/>
        <end position="191"/>
    </location>
</feature>
<dbReference type="PANTHER" id="PTHR13268:SF0">
    <property type="entry name" value="BCAS3 MICROTUBULE ASSOCIATED CELL MIGRATION FACTOR"/>
    <property type="match status" value="1"/>
</dbReference>
<sequence length="1063" mass="116864">MPRRKNHQHQQPVFDDLPDFPDPADLNFDFHRDDLQPEPVQEPEPEPEREVKPRKQGRKQHKNTRYQPPPAEELLPEPTEELAFENPAPSPRRQHTLLHQISLPSHSKSKPVNIREDLAATEKVSDQYTPPSDVGIPDNLYGRSPNSVAISSAGNTPPVEPGFSNRKSFKTRTPPVSPPQHSARPVSFGGTPLPRYARPPSAAYGSPPAPHLPQPHFYGPYDIDLGLPKPDENITKQDPLFTRFVSLPKLGNSIKQGIITGYNRTLQICSYDGTTVDEVGTLTDLPGTPADAELLSWTSRPDPFVALRPLLAVTFMHLEPAEGGNPQYRYTVSVYSLRYQRHVLDLLHTPSYTIHPSIPGQFHANDHPVNHICLKADGNYLVVSSGRSGELFVFSALSHEEEPTFECLRKFWTTIQPREQPRGSSHTRPTISEATNSKLLQVKPDESVPILALSGRWLAICPPASTPLSAGFTLGECIFTGRQAGLETLGAGNRPTVNCDVDSPDADTLLGRVARGVAQEMMKAGKWLGEQGAQAWQNYWKKEDVPTTPPFYNTYGNVPQTAQTSYGHFPPTHADAQAHTRDPDLVSVIDLKAMSESSARKSNAATPTATLRPPNGCSFLSFAPHGLMLLTASRKGDYQYVWDLLEMKHSRVLTPDLERDNVNVTPHVRQVARFDRLSGSVIVEVVWELPTLSRLAVVTKNKTIHLFDIPASALRWPPPRRPRKSRPTSAPPNAVPETSHDPAPAGGFFASAKSFAGRTQPILANLRGRTPSTSGGFSGIGQAGFGIAAATGARGSKAVATGLSKSLGAATETVSRIHHAGESRLHIKSEKDVVANRLIWIRRVSNWGLALLGENGVRYYQVRKSKPRDARQVEATVFDARRAVSIKLPVLGGRSSRDDVRNVVASYFHLPNVQGTDAGTVHPLSFAEIDTNAPFQPFHSDQRVTISIFAPSEHDTRSTKNSKKTKSSATESWVFGDEIAQLRLNINPPHSQNDEVADSVIHRETTISIGVGDEDHVVSTTRRKKIKRGVTAQDDNSTNPGEPTQEGFFEDDCDVLDFAADRV</sequence>
<feature type="compositionally biased region" description="Acidic residues" evidence="1">
    <location>
        <begin position="74"/>
        <end position="83"/>
    </location>
</feature>
<evidence type="ECO:0000313" key="3">
    <source>
        <dbReference type="Proteomes" id="UP001309876"/>
    </source>
</evidence>
<feature type="compositionally biased region" description="Polar residues" evidence="1">
    <location>
        <begin position="1033"/>
        <end position="1042"/>
    </location>
</feature>
<dbReference type="InterPro" id="IPR036322">
    <property type="entry name" value="WD40_repeat_dom_sf"/>
</dbReference>
<keyword evidence="3" id="KW-1185">Reference proteome</keyword>